<evidence type="ECO:0000256" key="2">
    <source>
        <dbReference type="ARBA" id="ARBA00022694"/>
    </source>
</evidence>
<evidence type="ECO:0000256" key="5">
    <source>
        <dbReference type="ARBA" id="ARBA00048539"/>
    </source>
</evidence>
<accession>A0A1M7ZDJ5</accession>
<keyword evidence="3 6" id="KW-0547">Nucleotide-binding</keyword>
<evidence type="ECO:0000256" key="3">
    <source>
        <dbReference type="ARBA" id="ARBA00022741"/>
    </source>
</evidence>
<evidence type="ECO:0000256" key="1">
    <source>
        <dbReference type="ARBA" id="ARBA00022598"/>
    </source>
</evidence>
<keyword evidence="2 6" id="KW-0819">tRNA processing</keyword>
<reference evidence="9 10" key="1">
    <citation type="submission" date="2016-12" db="EMBL/GenBank/DDBJ databases">
        <authorList>
            <person name="Song W.-J."/>
            <person name="Kurnit D.M."/>
        </authorList>
    </citation>
    <scope>NUCLEOTIDE SEQUENCE [LARGE SCALE GENOMIC DNA]</scope>
    <source>
        <strain evidence="9 10">DSM 19599</strain>
    </source>
</reference>
<dbReference type="EMBL" id="FRXO01000002">
    <property type="protein sequence ID" value="SHO62960.1"/>
    <property type="molecule type" value="Genomic_DNA"/>
</dbReference>
<keyword evidence="6" id="KW-0963">Cytoplasm</keyword>
<keyword evidence="4 6" id="KW-0067">ATP-binding</keyword>
<comment type="catalytic activity">
    <reaction evidence="5 6">
        <text>cytidine(34) in tRNA(Ile2) + L-lysine + ATP = lysidine(34) in tRNA(Ile2) + AMP + diphosphate + H(+)</text>
        <dbReference type="Rhea" id="RHEA:43744"/>
        <dbReference type="Rhea" id="RHEA-COMP:10625"/>
        <dbReference type="Rhea" id="RHEA-COMP:10670"/>
        <dbReference type="ChEBI" id="CHEBI:15378"/>
        <dbReference type="ChEBI" id="CHEBI:30616"/>
        <dbReference type="ChEBI" id="CHEBI:32551"/>
        <dbReference type="ChEBI" id="CHEBI:33019"/>
        <dbReference type="ChEBI" id="CHEBI:82748"/>
        <dbReference type="ChEBI" id="CHEBI:83665"/>
        <dbReference type="ChEBI" id="CHEBI:456215"/>
        <dbReference type="EC" id="6.3.4.19"/>
    </reaction>
</comment>
<organism evidence="9 10">
    <name type="scientific">Pseudoxanthobacter soli DSM 19599</name>
    <dbReference type="NCBI Taxonomy" id="1123029"/>
    <lineage>
        <taxon>Bacteria</taxon>
        <taxon>Pseudomonadati</taxon>
        <taxon>Pseudomonadota</taxon>
        <taxon>Alphaproteobacteria</taxon>
        <taxon>Hyphomicrobiales</taxon>
        <taxon>Segnochrobactraceae</taxon>
        <taxon>Pseudoxanthobacter</taxon>
    </lineage>
</organism>
<dbReference type="HAMAP" id="MF_01161">
    <property type="entry name" value="tRNA_Ile_lys_synt"/>
    <property type="match status" value="1"/>
</dbReference>
<dbReference type="STRING" id="1123029.SAMN02745172_01223"/>
<sequence>MPETEQSAAGTSAASASGAPAPVRDDELDALFAPLSAHRSVLLAVSGGSDSTALAFLFARWRSLRAWMPDDTARPVPAAPPVPAAVVATVDHALRPGSADEAKAVGELVGRFDLPHRILVWQGEKPTSDLQAAARDARYALLLEAARHCGATAIVTAHTLDDQAETFLMRLGRGSGLAGLSAMRPERQLDECVLVRPLLGIDRERLRATLRAAGIAWSDDPSNENPAFARVRLRRLMPLLAAEGLTAGRLSATAARLARAQSVIDDLVADLATRTVERHPGGFAAIDLVALSQAHEEVALRLFSRVISDVGGGWYGPRLERLEAAFRAVTAPLPDGGGRPPARTLGGTAIIRRGTRLWIHREAGRDGLPSLALAPGETSMWDGRVSVSLASHAPHHIVVAPLGPGGRKLTGIKAKAGVTRDGDLPPASALATVPAAWAEGTLVAVPALNFYSAPAWADLIGFGPWPRHAGARGR</sequence>
<dbReference type="RefSeq" id="WP_139282435.1">
    <property type="nucleotide sequence ID" value="NZ_FRXO01000002.1"/>
</dbReference>
<dbReference type="GO" id="GO:0006400">
    <property type="term" value="P:tRNA modification"/>
    <property type="evidence" value="ECO:0007669"/>
    <property type="project" value="UniProtKB-UniRule"/>
</dbReference>
<name>A0A1M7ZDJ5_9HYPH</name>
<evidence type="ECO:0000313" key="10">
    <source>
        <dbReference type="Proteomes" id="UP000186406"/>
    </source>
</evidence>
<dbReference type="Pfam" id="PF01171">
    <property type="entry name" value="ATP_bind_3"/>
    <property type="match status" value="1"/>
</dbReference>
<feature type="compositionally biased region" description="Low complexity" evidence="7">
    <location>
        <begin position="7"/>
        <end position="21"/>
    </location>
</feature>
<feature type="region of interest" description="Disordered" evidence="7">
    <location>
        <begin position="1"/>
        <end position="21"/>
    </location>
</feature>
<dbReference type="InterPro" id="IPR014729">
    <property type="entry name" value="Rossmann-like_a/b/a_fold"/>
</dbReference>
<dbReference type="InterPro" id="IPR012795">
    <property type="entry name" value="tRNA_Ile_lys_synt_N"/>
</dbReference>
<evidence type="ECO:0000256" key="7">
    <source>
        <dbReference type="SAM" id="MobiDB-lite"/>
    </source>
</evidence>
<protein>
    <recommendedName>
        <fullName evidence="6">tRNA(Ile)-lysidine synthase</fullName>
        <ecNumber evidence="6">6.3.4.19</ecNumber>
    </recommendedName>
    <alternativeName>
        <fullName evidence="6">tRNA(Ile)-2-lysyl-cytidine synthase</fullName>
    </alternativeName>
    <alternativeName>
        <fullName evidence="6">tRNA(Ile)-lysidine synthetase</fullName>
    </alternativeName>
</protein>
<dbReference type="GO" id="GO:0005524">
    <property type="term" value="F:ATP binding"/>
    <property type="evidence" value="ECO:0007669"/>
    <property type="project" value="UniProtKB-UniRule"/>
</dbReference>
<dbReference type="CDD" id="cd01992">
    <property type="entry name" value="TilS_N"/>
    <property type="match status" value="1"/>
</dbReference>
<dbReference type="PANTHER" id="PTHR43033:SF1">
    <property type="entry name" value="TRNA(ILE)-LYSIDINE SYNTHASE-RELATED"/>
    <property type="match status" value="1"/>
</dbReference>
<keyword evidence="1 6" id="KW-0436">Ligase</keyword>
<gene>
    <name evidence="6" type="primary">tilS</name>
    <name evidence="9" type="ORF">SAMN02745172_01223</name>
</gene>
<proteinExistence type="inferred from homology"/>
<comment type="subcellular location">
    <subcellularLocation>
        <location evidence="6">Cytoplasm</location>
    </subcellularLocation>
</comment>
<evidence type="ECO:0000313" key="9">
    <source>
        <dbReference type="EMBL" id="SHO62960.1"/>
    </source>
</evidence>
<feature type="domain" description="tRNA(Ile)-lysidine/2-thiocytidine synthase N-terminal" evidence="8">
    <location>
        <begin position="41"/>
        <end position="235"/>
    </location>
</feature>
<feature type="binding site" evidence="6">
    <location>
        <begin position="46"/>
        <end position="51"/>
    </location>
    <ligand>
        <name>ATP</name>
        <dbReference type="ChEBI" id="CHEBI:30616"/>
    </ligand>
</feature>
<dbReference type="GO" id="GO:0032267">
    <property type="term" value="F:tRNA(Ile)-lysidine synthase activity"/>
    <property type="evidence" value="ECO:0007669"/>
    <property type="project" value="UniProtKB-EC"/>
</dbReference>
<dbReference type="GO" id="GO:0005737">
    <property type="term" value="C:cytoplasm"/>
    <property type="evidence" value="ECO:0007669"/>
    <property type="project" value="UniProtKB-SubCell"/>
</dbReference>
<dbReference type="SUPFAM" id="SSF52402">
    <property type="entry name" value="Adenine nucleotide alpha hydrolases-like"/>
    <property type="match status" value="1"/>
</dbReference>
<dbReference type="Proteomes" id="UP000186406">
    <property type="component" value="Unassembled WGS sequence"/>
</dbReference>
<dbReference type="InterPro" id="IPR012094">
    <property type="entry name" value="tRNA_Ile_lys_synt"/>
</dbReference>
<dbReference type="Gene3D" id="3.40.50.620">
    <property type="entry name" value="HUPs"/>
    <property type="match status" value="1"/>
</dbReference>
<dbReference type="EC" id="6.3.4.19" evidence="6"/>
<evidence type="ECO:0000256" key="4">
    <source>
        <dbReference type="ARBA" id="ARBA00022840"/>
    </source>
</evidence>
<evidence type="ECO:0000259" key="8">
    <source>
        <dbReference type="Pfam" id="PF01171"/>
    </source>
</evidence>
<evidence type="ECO:0000256" key="6">
    <source>
        <dbReference type="HAMAP-Rule" id="MF_01161"/>
    </source>
</evidence>
<comment type="domain">
    <text evidence="6">The N-terminal region contains the highly conserved SGGXDS motif, predicted to be a P-loop motif involved in ATP binding.</text>
</comment>
<dbReference type="PANTHER" id="PTHR43033">
    <property type="entry name" value="TRNA(ILE)-LYSIDINE SYNTHASE-RELATED"/>
    <property type="match status" value="1"/>
</dbReference>
<dbReference type="InterPro" id="IPR011063">
    <property type="entry name" value="TilS/TtcA_N"/>
</dbReference>
<dbReference type="AlphaFoldDB" id="A0A1M7ZDJ5"/>
<comment type="function">
    <text evidence="6">Ligates lysine onto the cytidine present at position 34 of the AUA codon-specific tRNA(Ile) that contains the anticodon CAU, in an ATP-dependent manner. Cytidine is converted to lysidine, thus changing the amino acid specificity of the tRNA from methionine to isoleucine.</text>
</comment>
<keyword evidence="10" id="KW-1185">Reference proteome</keyword>
<dbReference type="NCBIfam" id="TIGR02432">
    <property type="entry name" value="lysidine_TilS_N"/>
    <property type="match status" value="1"/>
</dbReference>
<dbReference type="OrthoDB" id="9807403at2"/>
<comment type="similarity">
    <text evidence="6">Belongs to the tRNA(Ile)-lysidine synthase family.</text>
</comment>